<dbReference type="InterPro" id="IPR004728">
    <property type="entry name" value="Sec62"/>
</dbReference>
<evidence type="ECO:0000313" key="14">
    <source>
        <dbReference type="Proteomes" id="UP000800094"/>
    </source>
</evidence>
<keyword evidence="14" id="KW-1185">Reference proteome</keyword>
<evidence type="ECO:0000256" key="2">
    <source>
        <dbReference type="ARBA" id="ARBA00010604"/>
    </source>
</evidence>
<accession>A0A6A6I6N8</accession>
<dbReference type="InterPro" id="IPR011553">
    <property type="entry name" value="Sec62_asco"/>
</dbReference>
<dbReference type="PANTHER" id="PTHR12443">
    <property type="entry name" value="TRANSLOCATION PROTEIN SEC62"/>
    <property type="match status" value="1"/>
</dbReference>
<keyword evidence="7" id="KW-0653">Protein transport</keyword>
<dbReference type="EMBL" id="ML987200">
    <property type="protein sequence ID" value="KAF2245612.1"/>
    <property type="molecule type" value="Genomic_DNA"/>
</dbReference>
<sequence length="391" mass="43646">MNPQGQPMGPPQGMSQGPPQPGQQPTPEQIAMMQRQLAAEAEKNGMTVPEYINKLKQQAMQQHQAQMRAQQQQQQGQQQQPIQPGPPKPEALAVANFLKSQELKPRTVIHDEKRKEMFRVKRAIRALMSPAYQKARSRNSILPEVHDRPSAENTFKLLPLSLLALRVSKVDPEQGHEGHNHAKPKRVKGLWTVRIEQHQEANDDCYYIWLYEGSQWKQKLYAVGALVAVIAVVLFPLWPLFLRQGVWYLSMGMLGLIGLFFAMAIFRLILFIITMFAAPPGLWLYPNLFEDVGFFDSFRPVWAWQETAEDIKNKKRAKKEKKAAKAAAKAAANGKPAKTKKGGVSPTPEPATPATNVDSAPKPTGSEAASSSGAVTHRPQRATVEEADDDE</sequence>
<keyword evidence="8 12" id="KW-1133">Transmembrane helix</keyword>
<organism evidence="13 14">
    <name type="scientific">Trematosphaeria pertusa</name>
    <dbReference type="NCBI Taxonomy" id="390896"/>
    <lineage>
        <taxon>Eukaryota</taxon>
        <taxon>Fungi</taxon>
        <taxon>Dikarya</taxon>
        <taxon>Ascomycota</taxon>
        <taxon>Pezizomycotina</taxon>
        <taxon>Dothideomycetes</taxon>
        <taxon>Pleosporomycetidae</taxon>
        <taxon>Pleosporales</taxon>
        <taxon>Massarineae</taxon>
        <taxon>Trematosphaeriaceae</taxon>
        <taxon>Trematosphaeria</taxon>
    </lineage>
</organism>
<keyword evidence="5 12" id="KW-0812">Transmembrane</keyword>
<dbReference type="PANTHER" id="PTHR12443:SF9">
    <property type="entry name" value="TRANSLOCATION PROTEIN SEC62"/>
    <property type="match status" value="1"/>
</dbReference>
<feature type="compositionally biased region" description="Low complexity" evidence="11">
    <location>
        <begin position="57"/>
        <end position="80"/>
    </location>
</feature>
<feature type="transmembrane region" description="Helical" evidence="12">
    <location>
        <begin position="220"/>
        <end position="241"/>
    </location>
</feature>
<feature type="transmembrane region" description="Helical" evidence="12">
    <location>
        <begin position="247"/>
        <end position="273"/>
    </location>
</feature>
<dbReference type="GO" id="GO:0005789">
    <property type="term" value="C:endoplasmic reticulum membrane"/>
    <property type="evidence" value="ECO:0007669"/>
    <property type="project" value="UniProtKB-SubCell"/>
</dbReference>
<name>A0A6A6I6N8_9PLEO</name>
<keyword evidence="6" id="KW-0256">Endoplasmic reticulum</keyword>
<dbReference type="GeneID" id="54583016"/>
<feature type="compositionally biased region" description="Low complexity" evidence="11">
    <location>
        <begin position="325"/>
        <end position="336"/>
    </location>
</feature>
<comment type="subcellular location">
    <subcellularLocation>
        <location evidence="1">Endoplasmic reticulum membrane</location>
        <topology evidence="1">Multi-pass membrane protein</topology>
    </subcellularLocation>
</comment>
<evidence type="ECO:0000256" key="12">
    <source>
        <dbReference type="SAM" id="Phobius"/>
    </source>
</evidence>
<dbReference type="AlphaFoldDB" id="A0A6A6I6N8"/>
<dbReference type="Proteomes" id="UP000800094">
    <property type="component" value="Unassembled WGS sequence"/>
</dbReference>
<comment type="similarity">
    <text evidence="2">Belongs to the SEC62 family.</text>
</comment>
<evidence type="ECO:0000256" key="9">
    <source>
        <dbReference type="ARBA" id="ARBA00023010"/>
    </source>
</evidence>
<evidence type="ECO:0000313" key="13">
    <source>
        <dbReference type="EMBL" id="KAF2245612.1"/>
    </source>
</evidence>
<gene>
    <name evidence="13" type="ORF">BU26DRAFT_522024</name>
</gene>
<evidence type="ECO:0000256" key="6">
    <source>
        <dbReference type="ARBA" id="ARBA00022824"/>
    </source>
</evidence>
<evidence type="ECO:0000256" key="11">
    <source>
        <dbReference type="SAM" id="MobiDB-lite"/>
    </source>
</evidence>
<evidence type="ECO:0000256" key="8">
    <source>
        <dbReference type="ARBA" id="ARBA00022989"/>
    </source>
</evidence>
<keyword evidence="4" id="KW-0813">Transport</keyword>
<dbReference type="RefSeq" id="XP_033680616.1">
    <property type="nucleotide sequence ID" value="XM_033829686.1"/>
</dbReference>
<evidence type="ECO:0000256" key="7">
    <source>
        <dbReference type="ARBA" id="ARBA00022927"/>
    </source>
</evidence>
<evidence type="ECO:0000256" key="5">
    <source>
        <dbReference type="ARBA" id="ARBA00022692"/>
    </source>
</evidence>
<keyword evidence="10 12" id="KW-0472">Membrane</keyword>
<feature type="compositionally biased region" description="Low complexity" evidence="11">
    <location>
        <begin position="1"/>
        <end position="17"/>
    </location>
</feature>
<dbReference type="OrthoDB" id="200187at2759"/>
<keyword evidence="9" id="KW-0811">Translocation</keyword>
<dbReference type="Pfam" id="PF03839">
    <property type="entry name" value="Sec62"/>
    <property type="match status" value="1"/>
</dbReference>
<evidence type="ECO:0000256" key="4">
    <source>
        <dbReference type="ARBA" id="ARBA00022448"/>
    </source>
</evidence>
<reference evidence="13" key="1">
    <citation type="journal article" date="2020" name="Stud. Mycol.">
        <title>101 Dothideomycetes genomes: a test case for predicting lifestyles and emergence of pathogens.</title>
        <authorList>
            <person name="Haridas S."/>
            <person name="Albert R."/>
            <person name="Binder M."/>
            <person name="Bloem J."/>
            <person name="Labutti K."/>
            <person name="Salamov A."/>
            <person name="Andreopoulos B."/>
            <person name="Baker S."/>
            <person name="Barry K."/>
            <person name="Bills G."/>
            <person name="Bluhm B."/>
            <person name="Cannon C."/>
            <person name="Castanera R."/>
            <person name="Culley D."/>
            <person name="Daum C."/>
            <person name="Ezra D."/>
            <person name="Gonzalez J."/>
            <person name="Henrissat B."/>
            <person name="Kuo A."/>
            <person name="Liang C."/>
            <person name="Lipzen A."/>
            <person name="Lutzoni F."/>
            <person name="Magnuson J."/>
            <person name="Mondo S."/>
            <person name="Nolan M."/>
            <person name="Ohm R."/>
            <person name="Pangilinan J."/>
            <person name="Park H.-J."/>
            <person name="Ramirez L."/>
            <person name="Alfaro M."/>
            <person name="Sun H."/>
            <person name="Tritt A."/>
            <person name="Yoshinaga Y."/>
            <person name="Zwiers L.-H."/>
            <person name="Turgeon B."/>
            <person name="Goodwin S."/>
            <person name="Spatafora J."/>
            <person name="Crous P."/>
            <person name="Grigoriev I."/>
        </authorList>
    </citation>
    <scope>NUCLEOTIDE SEQUENCE</scope>
    <source>
        <strain evidence="13">CBS 122368</strain>
    </source>
</reference>
<protein>
    <recommendedName>
        <fullName evidence="3">Translocation protein SEC62</fullName>
    </recommendedName>
</protein>
<dbReference type="GO" id="GO:0031204">
    <property type="term" value="P:post-translational protein targeting to membrane, translocation"/>
    <property type="evidence" value="ECO:0007669"/>
    <property type="project" value="TreeGrafter"/>
</dbReference>
<feature type="region of interest" description="Disordered" evidence="11">
    <location>
        <begin position="1"/>
        <end position="90"/>
    </location>
</feature>
<evidence type="ECO:0000256" key="10">
    <source>
        <dbReference type="ARBA" id="ARBA00023136"/>
    </source>
</evidence>
<proteinExistence type="inferred from homology"/>
<evidence type="ECO:0000256" key="3">
    <source>
        <dbReference type="ARBA" id="ARBA00021257"/>
    </source>
</evidence>
<evidence type="ECO:0000256" key="1">
    <source>
        <dbReference type="ARBA" id="ARBA00004477"/>
    </source>
</evidence>
<dbReference type="NCBIfam" id="TIGR00869">
    <property type="entry name" value="sec62"/>
    <property type="match status" value="1"/>
</dbReference>
<feature type="region of interest" description="Disordered" evidence="11">
    <location>
        <begin position="318"/>
        <end position="391"/>
    </location>
</feature>